<keyword evidence="2" id="KW-1185">Reference proteome</keyword>
<dbReference type="AlphaFoldDB" id="A0A3P7MNU0"/>
<dbReference type="GO" id="GO:0006264">
    <property type="term" value="P:mitochondrial DNA replication"/>
    <property type="evidence" value="ECO:0007669"/>
    <property type="project" value="TreeGrafter"/>
</dbReference>
<dbReference type="InterPro" id="IPR043502">
    <property type="entry name" value="DNA/RNA_pol_sf"/>
</dbReference>
<gene>
    <name evidence="1" type="ORF">CGOC_LOCUS8644</name>
</gene>
<dbReference type="GO" id="GO:0008408">
    <property type="term" value="F:3'-5' exonuclease activity"/>
    <property type="evidence" value="ECO:0007669"/>
    <property type="project" value="TreeGrafter"/>
</dbReference>
<protein>
    <submittedName>
        <fullName evidence="1">Uncharacterized protein</fullName>
    </submittedName>
</protein>
<dbReference type="InterPro" id="IPR002297">
    <property type="entry name" value="DNA-dir_DNA_pol_A_mt"/>
</dbReference>
<evidence type="ECO:0000313" key="1">
    <source>
        <dbReference type="EMBL" id="VDN19721.1"/>
    </source>
</evidence>
<reference evidence="1 2" key="1">
    <citation type="submission" date="2018-11" db="EMBL/GenBank/DDBJ databases">
        <authorList>
            <consortium name="Pathogen Informatics"/>
        </authorList>
    </citation>
    <scope>NUCLEOTIDE SEQUENCE [LARGE SCALE GENOMIC DNA]</scope>
</reference>
<accession>A0A3P7MNU0</accession>
<dbReference type="Proteomes" id="UP000271889">
    <property type="component" value="Unassembled WGS sequence"/>
</dbReference>
<dbReference type="GO" id="GO:0003677">
    <property type="term" value="F:DNA binding"/>
    <property type="evidence" value="ECO:0007669"/>
    <property type="project" value="InterPro"/>
</dbReference>
<dbReference type="PANTHER" id="PTHR10267">
    <property type="entry name" value="DNA POLYMERASE SUBUNIT GAMMA-1"/>
    <property type="match status" value="1"/>
</dbReference>
<evidence type="ECO:0000313" key="2">
    <source>
        <dbReference type="Proteomes" id="UP000271889"/>
    </source>
</evidence>
<dbReference type="GO" id="GO:0003887">
    <property type="term" value="F:DNA-directed DNA polymerase activity"/>
    <property type="evidence" value="ECO:0007669"/>
    <property type="project" value="TreeGrafter"/>
</dbReference>
<dbReference type="EMBL" id="UYRV01104580">
    <property type="protein sequence ID" value="VDN19721.1"/>
    <property type="molecule type" value="Genomic_DNA"/>
</dbReference>
<organism evidence="1 2">
    <name type="scientific">Cylicostephanus goldi</name>
    <name type="common">Nematode worm</name>
    <dbReference type="NCBI Taxonomy" id="71465"/>
    <lineage>
        <taxon>Eukaryota</taxon>
        <taxon>Metazoa</taxon>
        <taxon>Ecdysozoa</taxon>
        <taxon>Nematoda</taxon>
        <taxon>Chromadorea</taxon>
        <taxon>Rhabditida</taxon>
        <taxon>Rhabditina</taxon>
        <taxon>Rhabditomorpha</taxon>
        <taxon>Strongyloidea</taxon>
        <taxon>Strongylidae</taxon>
        <taxon>Cylicostephanus</taxon>
    </lineage>
</organism>
<dbReference type="PANTHER" id="PTHR10267:SF0">
    <property type="entry name" value="DNA POLYMERASE SUBUNIT GAMMA-1"/>
    <property type="match status" value="1"/>
</dbReference>
<name>A0A3P7MNU0_CYLGO</name>
<sequence>MNWVKKLSDTTALVQSSAVDFLHLLLVCMEWLCSEYCIPARFVISIHDEVSFNTIVLNRKLKQSNIVSHQYSNTLSLGGV</sequence>
<dbReference type="GO" id="GO:0005760">
    <property type="term" value="C:gamma DNA polymerase complex"/>
    <property type="evidence" value="ECO:0007669"/>
    <property type="project" value="InterPro"/>
</dbReference>
<dbReference type="SUPFAM" id="SSF56672">
    <property type="entry name" value="DNA/RNA polymerases"/>
    <property type="match status" value="1"/>
</dbReference>
<proteinExistence type="predicted"/>
<dbReference type="OrthoDB" id="5588663at2759"/>